<name>A0A2V5HVM8_9EURO</name>
<dbReference type="AlphaFoldDB" id="A0A2V5HVM8"/>
<evidence type="ECO:0000313" key="2">
    <source>
        <dbReference type="EMBL" id="PYI28509.1"/>
    </source>
</evidence>
<keyword evidence="1" id="KW-0732">Signal</keyword>
<feature type="chain" id="PRO_5015836626" description="Dickkopf N-terminal cysteine-rich domain-containing protein" evidence="1">
    <location>
        <begin position="27"/>
        <end position="269"/>
    </location>
</feature>
<protein>
    <recommendedName>
        <fullName evidence="4">Dickkopf N-terminal cysteine-rich domain-containing protein</fullName>
    </recommendedName>
</protein>
<evidence type="ECO:0008006" key="4">
    <source>
        <dbReference type="Google" id="ProtNLM"/>
    </source>
</evidence>
<evidence type="ECO:0000313" key="3">
    <source>
        <dbReference type="Proteomes" id="UP000248817"/>
    </source>
</evidence>
<reference evidence="2 3" key="1">
    <citation type="submission" date="2018-02" db="EMBL/GenBank/DDBJ databases">
        <title>The genomes of Aspergillus section Nigri reveals drivers in fungal speciation.</title>
        <authorList>
            <consortium name="DOE Joint Genome Institute"/>
            <person name="Vesth T.C."/>
            <person name="Nybo J."/>
            <person name="Theobald S."/>
            <person name="Brandl J."/>
            <person name="Frisvad J.C."/>
            <person name="Nielsen K.F."/>
            <person name="Lyhne E.K."/>
            <person name="Kogle M.E."/>
            <person name="Kuo A."/>
            <person name="Riley R."/>
            <person name="Clum A."/>
            <person name="Nolan M."/>
            <person name="Lipzen A."/>
            <person name="Salamov A."/>
            <person name="Henrissat B."/>
            <person name="Wiebenga A."/>
            <person name="De vries R.P."/>
            <person name="Grigoriev I.V."/>
            <person name="Mortensen U.H."/>
            <person name="Andersen M.R."/>
            <person name="Baker S.E."/>
        </authorList>
    </citation>
    <scope>NUCLEOTIDE SEQUENCE [LARGE SCALE GENOMIC DNA]</scope>
    <source>
        <strain evidence="2 3">CBS 114.80</strain>
    </source>
</reference>
<organism evidence="2 3">
    <name type="scientific">Aspergillus indologenus CBS 114.80</name>
    <dbReference type="NCBI Taxonomy" id="1450541"/>
    <lineage>
        <taxon>Eukaryota</taxon>
        <taxon>Fungi</taxon>
        <taxon>Dikarya</taxon>
        <taxon>Ascomycota</taxon>
        <taxon>Pezizomycotina</taxon>
        <taxon>Eurotiomycetes</taxon>
        <taxon>Eurotiomycetidae</taxon>
        <taxon>Eurotiales</taxon>
        <taxon>Aspergillaceae</taxon>
        <taxon>Aspergillus</taxon>
        <taxon>Aspergillus subgen. Circumdati</taxon>
    </lineage>
</organism>
<keyword evidence="3" id="KW-1185">Reference proteome</keyword>
<feature type="signal peptide" evidence="1">
    <location>
        <begin position="1"/>
        <end position="26"/>
    </location>
</feature>
<gene>
    <name evidence="2" type="ORF">BP00DRAFT_258047</name>
</gene>
<evidence type="ECO:0000256" key="1">
    <source>
        <dbReference type="SAM" id="SignalP"/>
    </source>
</evidence>
<accession>A0A2V5HVM8</accession>
<dbReference type="EMBL" id="KZ825546">
    <property type="protein sequence ID" value="PYI28509.1"/>
    <property type="molecule type" value="Genomic_DNA"/>
</dbReference>
<proteinExistence type="predicted"/>
<dbReference type="Proteomes" id="UP000248817">
    <property type="component" value="Unassembled WGS sequence"/>
</dbReference>
<sequence>MRLPLPGPTTLPLLLLTTLHPPTTKACTPPPDPTPEYLLTRAPCTTDATCRTTTTTTTTTPPSTEFCFHPANRCLPRLAAGTCCTSDAECTTNYCQAGSCALSQTGKPCGTVADCRTDNTAPEQQRWICAADTRTCLPGVLGLGAPCRVDEQCGFGLCAAGICARPAGEYGAVCRQTPECVVGLVCAYSLFSEDRATKMCQAAPGPGAYGAPCAGDGDCASGSCGVNGELVCGEPRVCKGEGEGCWRDADCCRGGCRFGRLWVWRTCEV</sequence>